<reference evidence="6 7" key="1">
    <citation type="submission" date="2020-07" db="EMBL/GenBank/DDBJ databases">
        <title>Sequencing the genomes of 1000 actinobacteria strains.</title>
        <authorList>
            <person name="Klenk H.-P."/>
        </authorList>
    </citation>
    <scope>NUCLEOTIDE SEQUENCE [LARGE SCALE GENOMIC DNA]</scope>
    <source>
        <strain evidence="6 7">DSM 22083</strain>
    </source>
</reference>
<comment type="similarity">
    <text evidence="1">Belongs to the sulfatase family.</text>
</comment>
<dbReference type="PANTHER" id="PTHR42693">
    <property type="entry name" value="ARYLSULFATASE FAMILY MEMBER"/>
    <property type="match status" value="1"/>
</dbReference>
<sequence>MTAPNIVLIHWHDLGTRLGCYGHTDVESPRLDALAEAGLRFDAAFCATPLCTPARASLFTGLYPPRHGHHGLAHRGSRYREGIRTLPMLLGDLGYRTALAGMQHEAVDPNSIGFDEVLQTPSRGQFCGPVADLAEDWLARQPADSPYFLTVGFTEVHRDYEVLGPDQRDEDPPSQDELDRVIVPGFLPDNEHTRTDLAWMSRSIARADAATGRVVDAVRARPDADNTVIIFTTDHGMPFPRAKSTLYDSGIRIALIMAPPPAWQVGPTVVDQLISHVDLTPTLVDLAGGSCDVDGISHAGLLRGESVERRSQILSMKDLHEIYDPMRTLRTERHKYIRNLHPGPRLILPTDLDESPTRAGMSTDYRQLRDHEELYDLQTDPDELHSIAADPAAAELLATLRDQLDQELTRLGDAAVDAWSIVEQPE</sequence>
<dbReference type="PROSITE" id="PS00523">
    <property type="entry name" value="SULFATASE_1"/>
    <property type="match status" value="1"/>
</dbReference>
<evidence type="ECO:0000256" key="3">
    <source>
        <dbReference type="ARBA" id="ARBA00022801"/>
    </source>
</evidence>
<keyword evidence="3" id="KW-0378">Hydrolase</keyword>
<dbReference type="GO" id="GO:0046872">
    <property type="term" value="F:metal ion binding"/>
    <property type="evidence" value="ECO:0007669"/>
    <property type="project" value="UniProtKB-KW"/>
</dbReference>
<dbReference type="AlphaFoldDB" id="A0A7Y9I535"/>
<protein>
    <submittedName>
        <fullName evidence="6">Arylsulfatase A-like enzyme</fullName>
    </submittedName>
</protein>
<dbReference type="InterPro" id="IPR000917">
    <property type="entry name" value="Sulfatase_N"/>
</dbReference>
<dbReference type="InterPro" id="IPR024607">
    <property type="entry name" value="Sulfatase_CS"/>
</dbReference>
<dbReference type="PANTHER" id="PTHR42693:SF53">
    <property type="entry name" value="ENDO-4-O-SULFATASE"/>
    <property type="match status" value="1"/>
</dbReference>
<comment type="caution">
    <text evidence="6">The sequence shown here is derived from an EMBL/GenBank/DDBJ whole genome shotgun (WGS) entry which is preliminary data.</text>
</comment>
<evidence type="ECO:0000256" key="4">
    <source>
        <dbReference type="ARBA" id="ARBA00022837"/>
    </source>
</evidence>
<feature type="domain" description="Sulfatase N-terminal" evidence="5">
    <location>
        <begin position="4"/>
        <end position="288"/>
    </location>
</feature>
<evidence type="ECO:0000256" key="1">
    <source>
        <dbReference type="ARBA" id="ARBA00008779"/>
    </source>
</evidence>
<evidence type="ECO:0000259" key="5">
    <source>
        <dbReference type="Pfam" id="PF00884"/>
    </source>
</evidence>
<accession>A0A7Y9I535</accession>
<keyword evidence="7" id="KW-1185">Reference proteome</keyword>
<gene>
    <name evidence="6" type="ORF">BKA15_001676</name>
</gene>
<dbReference type="InterPro" id="IPR017850">
    <property type="entry name" value="Alkaline_phosphatase_core_sf"/>
</dbReference>
<dbReference type="EMBL" id="JACCBU010000001">
    <property type="protein sequence ID" value="NYE70347.1"/>
    <property type="molecule type" value="Genomic_DNA"/>
</dbReference>
<evidence type="ECO:0000256" key="2">
    <source>
        <dbReference type="ARBA" id="ARBA00022723"/>
    </source>
</evidence>
<keyword evidence="2" id="KW-0479">Metal-binding</keyword>
<name>A0A7Y9I535_9ACTN</name>
<dbReference type="CDD" id="cd16027">
    <property type="entry name" value="SGSH"/>
    <property type="match status" value="1"/>
</dbReference>
<evidence type="ECO:0000313" key="7">
    <source>
        <dbReference type="Proteomes" id="UP000569914"/>
    </source>
</evidence>
<keyword evidence="4" id="KW-0106">Calcium</keyword>
<dbReference type="GO" id="GO:0004065">
    <property type="term" value="F:arylsulfatase activity"/>
    <property type="evidence" value="ECO:0007669"/>
    <property type="project" value="TreeGrafter"/>
</dbReference>
<organism evidence="6 7">
    <name type="scientific">Microlunatus parietis</name>
    <dbReference type="NCBI Taxonomy" id="682979"/>
    <lineage>
        <taxon>Bacteria</taxon>
        <taxon>Bacillati</taxon>
        <taxon>Actinomycetota</taxon>
        <taxon>Actinomycetes</taxon>
        <taxon>Propionibacteriales</taxon>
        <taxon>Propionibacteriaceae</taxon>
        <taxon>Microlunatus</taxon>
    </lineage>
</organism>
<dbReference type="SUPFAM" id="SSF53649">
    <property type="entry name" value="Alkaline phosphatase-like"/>
    <property type="match status" value="1"/>
</dbReference>
<dbReference type="Gene3D" id="3.40.720.10">
    <property type="entry name" value="Alkaline Phosphatase, subunit A"/>
    <property type="match status" value="1"/>
</dbReference>
<proteinExistence type="inferred from homology"/>
<evidence type="ECO:0000313" key="6">
    <source>
        <dbReference type="EMBL" id="NYE70347.1"/>
    </source>
</evidence>
<dbReference type="RefSeq" id="WP_179749726.1">
    <property type="nucleotide sequence ID" value="NZ_JACCBU010000001.1"/>
</dbReference>
<dbReference type="InterPro" id="IPR050738">
    <property type="entry name" value="Sulfatase"/>
</dbReference>
<dbReference type="Pfam" id="PF00884">
    <property type="entry name" value="Sulfatase"/>
    <property type="match status" value="1"/>
</dbReference>
<dbReference type="Proteomes" id="UP000569914">
    <property type="component" value="Unassembled WGS sequence"/>
</dbReference>